<name>A0A917IN54_9BACT</name>
<proteinExistence type="predicted"/>
<evidence type="ECO:0000259" key="2">
    <source>
        <dbReference type="Pfam" id="PF13785"/>
    </source>
</evidence>
<dbReference type="Proteomes" id="UP000627292">
    <property type="component" value="Unassembled WGS sequence"/>
</dbReference>
<feature type="domain" description="DUF4178" evidence="2">
    <location>
        <begin position="269"/>
        <end position="407"/>
    </location>
</feature>
<evidence type="ECO:0000313" key="3">
    <source>
        <dbReference type="EMBL" id="GGH58611.1"/>
    </source>
</evidence>
<organism evidence="3 4">
    <name type="scientific">Filimonas zeae</name>
    <dbReference type="NCBI Taxonomy" id="1737353"/>
    <lineage>
        <taxon>Bacteria</taxon>
        <taxon>Pseudomonadati</taxon>
        <taxon>Bacteroidota</taxon>
        <taxon>Chitinophagia</taxon>
        <taxon>Chitinophagales</taxon>
        <taxon>Chitinophagaceae</taxon>
        <taxon>Filimonas</taxon>
    </lineage>
</organism>
<dbReference type="InterPro" id="IPR025235">
    <property type="entry name" value="DUF4178"/>
</dbReference>
<protein>
    <recommendedName>
        <fullName evidence="2">DUF4178 domain-containing protein</fullName>
    </recommendedName>
</protein>
<sequence length="633" mass="71474">MATVNGLYACDSCNATLSFVSKDTQWMACGGCGTVHYRYDGIAPVRKPVKAIRTSNDLIQPGTTGRWHGKAFQVLGRVRYRFEDGLINFWTVMMEDGLVQYLSEGYGLYAMLVKFSPAPAIDLKVFREAGEHTEVDGQKSVLESIARSVGYEAEGEAWDVFGAYFDRKPVFYDFARLNGDYITLATVDTIVAAFEVHSCTFAQLQLQQLNEAVVIPEKIVCNRCKNRIELVSYPYAESYACQCGAKLELEKDGEFRKDGAFGNTRSAIRLGATGVIKGISYTLIGYAVKQDNTQYKSKWREYVLYNRAEGYAWLSEYEGNWIYSREQEVAPVIANMPAIKEFSYKRKTFRLYSRYGYRIVAAEGEFPGKAFGAAFTRCREFIHPPYMWAEEEDSKEQVSYYLGEYIDRKDLEKAFGVQLPKEKEMGMLSPPFIQPRRLVLVTFIAALVLLGVHLLSGRTGTETMVLEKNYGWADAAGKTAPVLVSETFSLPNWRNNVELSTHADVNDSWVGADFELVNAETGEAHGLSQGVEYYHGYEDGESWSEGSTQASDVVSGLPAGKYFLRTQLSQDSTARQQVTEVSVKLKRNVAVDSNFYLLLGLLLIWPVVTYIRVWMADKARWYNSDYSPYTYDE</sequence>
<keyword evidence="1" id="KW-0472">Membrane</keyword>
<keyword evidence="1" id="KW-1133">Transmembrane helix</keyword>
<gene>
    <name evidence="3" type="ORF">GCM10011379_04480</name>
</gene>
<keyword evidence="4" id="KW-1185">Reference proteome</keyword>
<evidence type="ECO:0000256" key="1">
    <source>
        <dbReference type="SAM" id="Phobius"/>
    </source>
</evidence>
<accession>A0A917IN54</accession>
<keyword evidence="1" id="KW-0812">Transmembrane</keyword>
<feature type="transmembrane region" description="Helical" evidence="1">
    <location>
        <begin position="595"/>
        <end position="615"/>
    </location>
</feature>
<dbReference type="Pfam" id="PF13785">
    <property type="entry name" value="DUF4178"/>
    <property type="match status" value="1"/>
</dbReference>
<comment type="caution">
    <text evidence="3">The sequence shown here is derived from an EMBL/GenBank/DDBJ whole genome shotgun (WGS) entry which is preliminary data.</text>
</comment>
<reference evidence="3" key="1">
    <citation type="journal article" date="2014" name="Int. J. Syst. Evol. Microbiol.">
        <title>Complete genome sequence of Corynebacterium casei LMG S-19264T (=DSM 44701T), isolated from a smear-ripened cheese.</title>
        <authorList>
            <consortium name="US DOE Joint Genome Institute (JGI-PGF)"/>
            <person name="Walter F."/>
            <person name="Albersmeier A."/>
            <person name="Kalinowski J."/>
            <person name="Ruckert C."/>
        </authorList>
    </citation>
    <scope>NUCLEOTIDE SEQUENCE</scope>
    <source>
        <strain evidence="3">CGMCC 1.15290</strain>
    </source>
</reference>
<dbReference type="RefSeq" id="WP_188950297.1">
    <property type="nucleotide sequence ID" value="NZ_BMIB01000001.1"/>
</dbReference>
<dbReference type="AlphaFoldDB" id="A0A917IN54"/>
<reference evidence="3" key="2">
    <citation type="submission" date="2020-09" db="EMBL/GenBank/DDBJ databases">
        <authorList>
            <person name="Sun Q."/>
            <person name="Zhou Y."/>
        </authorList>
    </citation>
    <scope>NUCLEOTIDE SEQUENCE</scope>
    <source>
        <strain evidence="3">CGMCC 1.15290</strain>
    </source>
</reference>
<dbReference type="EMBL" id="BMIB01000001">
    <property type="protein sequence ID" value="GGH58611.1"/>
    <property type="molecule type" value="Genomic_DNA"/>
</dbReference>
<feature type="transmembrane region" description="Helical" evidence="1">
    <location>
        <begin position="438"/>
        <end position="456"/>
    </location>
</feature>
<evidence type="ECO:0000313" key="4">
    <source>
        <dbReference type="Proteomes" id="UP000627292"/>
    </source>
</evidence>